<name>A0A379LYX0_9NOCA</name>
<sequence>MSADDLTPSEILVLLALMAESRPVTNTELKALGPELRADSRKKLNRLKLVETDTRARPFTHELADGGWARCYEELAADVPPRSNPAARTLYTMLRSLRRHFDRHDLRPADVFLTAEISEDPAEPEPARSVSEGSDLEDRIRAAYARHVARPGAWIGLADLRSALADVAKDEIDRALVRMYKLPDIHLVPEENQKMLTDRDRAAAVVIGNQDKHALAIEAP</sequence>
<dbReference type="Proteomes" id="UP000254569">
    <property type="component" value="Unassembled WGS sequence"/>
</dbReference>
<evidence type="ECO:0000313" key="1">
    <source>
        <dbReference type="EMBL" id="SUE15247.1"/>
    </source>
</evidence>
<keyword evidence="2" id="KW-1185">Reference proteome</keyword>
<reference evidence="1 2" key="1">
    <citation type="submission" date="2018-06" db="EMBL/GenBank/DDBJ databases">
        <authorList>
            <consortium name="Pathogen Informatics"/>
            <person name="Doyle S."/>
        </authorList>
    </citation>
    <scope>NUCLEOTIDE SEQUENCE [LARGE SCALE GENOMIC DNA]</scope>
    <source>
        <strain evidence="1 2">NCTC13296</strain>
    </source>
</reference>
<evidence type="ECO:0000313" key="2">
    <source>
        <dbReference type="Proteomes" id="UP000254569"/>
    </source>
</evidence>
<organism evidence="1 2">
    <name type="scientific">Rhodococcus gordoniae</name>
    <dbReference type="NCBI Taxonomy" id="223392"/>
    <lineage>
        <taxon>Bacteria</taxon>
        <taxon>Bacillati</taxon>
        <taxon>Actinomycetota</taxon>
        <taxon>Actinomycetes</taxon>
        <taxon>Mycobacteriales</taxon>
        <taxon>Nocardiaceae</taxon>
        <taxon>Rhodococcus</taxon>
    </lineage>
</organism>
<dbReference type="EMBL" id="UGVI01000001">
    <property type="protein sequence ID" value="SUE15247.1"/>
    <property type="molecule type" value="Genomic_DNA"/>
</dbReference>
<dbReference type="RefSeq" id="WP_245207765.1">
    <property type="nucleotide sequence ID" value="NZ_LPZN01000003.1"/>
</dbReference>
<proteinExistence type="predicted"/>
<accession>A0A379LYX0</accession>
<dbReference type="AlphaFoldDB" id="A0A379LYX0"/>
<protein>
    <submittedName>
        <fullName evidence="1">Uncharacterized protein</fullName>
    </submittedName>
</protein>
<gene>
    <name evidence="1" type="ORF">NCTC13296_02105</name>
</gene>